<name>A0A4Z2F8C7_9TELE</name>
<feature type="region of interest" description="Disordered" evidence="1">
    <location>
        <begin position="18"/>
        <end position="38"/>
    </location>
</feature>
<feature type="compositionally biased region" description="Basic and acidic residues" evidence="1">
    <location>
        <begin position="178"/>
        <end position="220"/>
    </location>
</feature>
<evidence type="ECO:0000313" key="2">
    <source>
        <dbReference type="EMBL" id="TNN37469.1"/>
    </source>
</evidence>
<comment type="caution">
    <text evidence="2">The sequence shown here is derived from an EMBL/GenBank/DDBJ whole genome shotgun (WGS) entry which is preliminary data.</text>
</comment>
<evidence type="ECO:0000313" key="3">
    <source>
        <dbReference type="Proteomes" id="UP000314294"/>
    </source>
</evidence>
<feature type="region of interest" description="Disordered" evidence="1">
    <location>
        <begin position="178"/>
        <end position="221"/>
    </location>
</feature>
<feature type="compositionally biased region" description="Polar residues" evidence="1">
    <location>
        <begin position="18"/>
        <end position="29"/>
    </location>
</feature>
<feature type="compositionally biased region" description="Basic and acidic residues" evidence="1">
    <location>
        <begin position="278"/>
        <end position="287"/>
    </location>
</feature>
<dbReference type="AlphaFoldDB" id="A0A4Z2F8C7"/>
<protein>
    <submittedName>
        <fullName evidence="2">Uncharacterized protein</fullName>
    </submittedName>
</protein>
<feature type="region of interest" description="Disordered" evidence="1">
    <location>
        <begin position="54"/>
        <end position="76"/>
    </location>
</feature>
<dbReference type="EMBL" id="SRLO01001483">
    <property type="protein sequence ID" value="TNN37469.1"/>
    <property type="molecule type" value="Genomic_DNA"/>
</dbReference>
<accession>A0A4Z2F8C7</accession>
<feature type="region of interest" description="Disordered" evidence="1">
    <location>
        <begin position="237"/>
        <end position="330"/>
    </location>
</feature>
<sequence>MQKIIATARTEAAVAPMNSLSVGTRSTPGEGSGGRQLPGEAVRVQDDVIQQRLPGPVGSDRVAGVPRQVPSRDPLPGVTHLVQSVSHEEDGARGAHLPPLHRLPEGLVEGRPRRVDGDGEHGVVRPPQLPVAVQRGVGRVAARQAVQQRVVRQEHHGAVRQAQVVRRLQDTALGLAAQEHRVHAEDHDWDQAGDRRREKGDRRQDSGGRRQEAINKRQETGDDLELTSYFFHLSQLRQSSPDGARRVLREAEESDRQAVTPQGVGHLEGPHTGGPPRVRGEPQKPYKETQIPQEGHQQEATQSEEHHLLSERHLLLEDDHVAEPEDNLSM</sequence>
<gene>
    <name evidence="2" type="ORF">EYF80_052360</name>
</gene>
<organism evidence="2 3">
    <name type="scientific">Liparis tanakae</name>
    <name type="common">Tanaka's snailfish</name>
    <dbReference type="NCBI Taxonomy" id="230148"/>
    <lineage>
        <taxon>Eukaryota</taxon>
        <taxon>Metazoa</taxon>
        <taxon>Chordata</taxon>
        <taxon>Craniata</taxon>
        <taxon>Vertebrata</taxon>
        <taxon>Euteleostomi</taxon>
        <taxon>Actinopterygii</taxon>
        <taxon>Neopterygii</taxon>
        <taxon>Teleostei</taxon>
        <taxon>Neoteleostei</taxon>
        <taxon>Acanthomorphata</taxon>
        <taxon>Eupercaria</taxon>
        <taxon>Perciformes</taxon>
        <taxon>Cottioidei</taxon>
        <taxon>Cottales</taxon>
        <taxon>Liparidae</taxon>
        <taxon>Liparis</taxon>
    </lineage>
</organism>
<proteinExistence type="predicted"/>
<dbReference type="Proteomes" id="UP000314294">
    <property type="component" value="Unassembled WGS sequence"/>
</dbReference>
<evidence type="ECO:0000256" key="1">
    <source>
        <dbReference type="SAM" id="MobiDB-lite"/>
    </source>
</evidence>
<keyword evidence="3" id="KW-1185">Reference proteome</keyword>
<feature type="compositionally biased region" description="Basic and acidic residues" evidence="1">
    <location>
        <begin position="303"/>
        <end position="323"/>
    </location>
</feature>
<reference evidence="2 3" key="1">
    <citation type="submission" date="2019-03" db="EMBL/GenBank/DDBJ databases">
        <title>First draft genome of Liparis tanakae, snailfish: a comprehensive survey of snailfish specific genes.</title>
        <authorList>
            <person name="Kim W."/>
            <person name="Song I."/>
            <person name="Jeong J.-H."/>
            <person name="Kim D."/>
            <person name="Kim S."/>
            <person name="Ryu S."/>
            <person name="Song J.Y."/>
            <person name="Lee S.K."/>
        </authorList>
    </citation>
    <scope>NUCLEOTIDE SEQUENCE [LARGE SCALE GENOMIC DNA]</scope>
    <source>
        <tissue evidence="2">Muscle</tissue>
    </source>
</reference>
<feature type="compositionally biased region" description="Basic and acidic residues" evidence="1">
    <location>
        <begin position="243"/>
        <end position="256"/>
    </location>
</feature>